<evidence type="ECO:0000259" key="2">
    <source>
        <dbReference type="Pfam" id="PF18676"/>
    </source>
</evidence>
<dbReference type="InterPro" id="IPR045474">
    <property type="entry name" value="GEVED"/>
</dbReference>
<evidence type="ECO:0008006" key="7">
    <source>
        <dbReference type="Google" id="ProtNLM"/>
    </source>
</evidence>
<dbReference type="Pfam" id="PF17963">
    <property type="entry name" value="Big_9"/>
    <property type="match status" value="1"/>
</dbReference>
<evidence type="ECO:0000259" key="3">
    <source>
        <dbReference type="Pfam" id="PF18998"/>
    </source>
</evidence>
<dbReference type="STRING" id="1409788.NC99_43650"/>
<feature type="domain" description="MBG" evidence="2">
    <location>
        <begin position="1166"/>
        <end position="1236"/>
    </location>
</feature>
<protein>
    <recommendedName>
        <fullName evidence="7">Bacterial repeat domain-containing protein</fullName>
    </recommendedName>
</protein>
<feature type="domain" description="MBG" evidence="2">
    <location>
        <begin position="929"/>
        <end position="1005"/>
    </location>
</feature>
<name>A0A0L8V368_9BACT</name>
<feature type="domain" description="MBG" evidence="2">
    <location>
        <begin position="1397"/>
        <end position="1464"/>
    </location>
</feature>
<dbReference type="InterPro" id="IPR041248">
    <property type="entry name" value="YDG"/>
</dbReference>
<dbReference type="Pfam" id="PF20009">
    <property type="entry name" value="GEVED"/>
    <property type="match status" value="1"/>
</dbReference>
<feature type="domain" description="GEVED" evidence="4">
    <location>
        <begin position="64"/>
        <end position="137"/>
    </location>
</feature>
<feature type="domain" description="MBG" evidence="2">
    <location>
        <begin position="1243"/>
        <end position="1313"/>
    </location>
</feature>
<dbReference type="InterPro" id="IPR037160">
    <property type="entry name" value="DNA_Pol_thumb_sf"/>
</dbReference>
<dbReference type="Pfam" id="PF18676">
    <property type="entry name" value="MBG_2"/>
    <property type="match status" value="10"/>
</dbReference>
<dbReference type="Gene3D" id="3.30.160.710">
    <property type="match status" value="2"/>
</dbReference>
<sequence>MFCCEYISEVSINGASAAGAPDATGFATGPGYIDHTSSSLTTLVAGSTYPVSVTVKTGSTYQEYVKIWFDFNGNGDLTDIGELVYEADQNIDGTYTFNGTITVPNDVFNGDVYIRVVMTFENSPTLCGEYDYGTTIDLKATITGGVDPHVLQVSVASSGGLTGTVISSPGGISTGTEQEMANFADGSTVTLTANPSGAASFNGWTGDVTSTSNPLEVVMNEAKNITANFGPPNAAPSFNNGATASLTVDEDAATTSINDLLAITDTDTGNPLTWSVATAPTNGSLSGFNATATSTGSSVTPSGLSYTPANGYSGSDSFLIEISDGTATAQITVNVTVRASQSITFDAIGTKTYGDADFTLGEATTDEGLTVTYTADDPTIVSISGNTASILKAGSTTITASQDGDATHAPATSVQQTLDVSKKELTVTSAVAADKIYDGNTDATISGATLSGLVGSDDVTLGDAATGTFAQATVGTGISVGTAMTISGADAGNYTLTQPVLTADITPKALTITAEDKSKTYDGAVYSPFTVTYSGFITSEDETALDGTLSFSGTATTATNVGTAYGISPGGLSASNYDITFVDGKLDIMPKELTVSDAVAADKVYDGQADAVISSAILSGVVGTDEVSLDNHTSGVFAQAGAGTNIEVNTSMTISGADAGNYSLTQPALTANITKKALTITADNQTKTYDGEVYSPFTVTYSGFVAGEDENDLAGALSFTGSAATATDVGKGYVITPEGLSSSNYDISLVDGELEIYPKTLTVTADDQSKEYDGAVFSSFTVSYSGFATGEDENDLGGVPTFSGTAISATDIGEDYTIIPGGLSSWNYSINYVSGMLDITAKELQVLNATAADKVYDGQTDALISGAILSGVVEGEDVTLSNMTTGTFAQEGAGENITVSTSMIISGADADKYTLVQPTLTANITKKDLTVTAEDKSKIYDGAVYSPFTVTYSGFVTGEDENDLGGALDFSGTATTATDAGTAYVITPEGLSSSNYAITFIDGKLDITPMELTVTADAGQTKVYGEADPVFTYAVAPALETGDSFSGELSRAAGEDVGSYAIGQGTLTAGANYDLSFVSSDFSITQKPITVTADAGQTKVYGEADPVFTYAVASALITGDDFSGELSRAAGEDVGDYAIVQGTLTAGANYDLSFVSSDFSITQKAITVTADAGQTKVYGEADPTFTYVVAPALITGDSFAGELSRVAGEDVGLYAIGQGTLTAGANYDLSFVSSDFSITQKAITVTADAGQTKVYGEADPVFTYAVAPALITGDDFSGELSRAAGEDVGDYAIGQGTLTAGANYDLSFVSSDFSITQKPITVTADAGQTKVYGEADPVFTYAVAPALETGDSFSGELSRAAGEDVGFYAIGQGTLTASSNYDLSFVSNDFSITQKPITVTADAGQTKVYGETDPVYTYTVAPALESGDVLNGALSREAGEDAGSYLITLGSLTAGSNYELILASESFIITQASQSISFSPIPSKHLETDADFTLDATASSGLPVSYTYTYSATEAPATVSEDGFVSLMSSGEVEITASQAGNNNYLPAEPVSQWLTITSSDASIHSFTIKGEDFVQPDLEFYYRMDCDEQETSVSINYSTDANASSSETNPLVIETPGPGIYRKSVTITSQDESQQQTYHITVEKGFRFDEIIEQKYNNVLLVNNNPDTNGGYRFTSFKWYKNGQLISTGQYYSAGDDASDRLDPNASYSVELTTTDNQVLRTCEFNIELNSAFALTASPNPVRAGSTIEVVTNYSNNMLVDRTVQITSLYGAPILREVSASNETTITLPNSMAPGTYVVTTVASGVVLNTKIIVQ</sequence>
<evidence type="ECO:0000313" key="6">
    <source>
        <dbReference type="Proteomes" id="UP000036958"/>
    </source>
</evidence>
<evidence type="ECO:0000259" key="4">
    <source>
        <dbReference type="Pfam" id="PF20009"/>
    </source>
</evidence>
<dbReference type="Gene3D" id="3.30.210.10">
    <property type="entry name" value="DNA polymerase, thumb domain"/>
    <property type="match status" value="2"/>
</dbReference>
<feature type="domain" description="MBG" evidence="2">
    <location>
        <begin position="678"/>
        <end position="754"/>
    </location>
</feature>
<dbReference type="Pfam" id="PF18998">
    <property type="entry name" value="Flg_new_2"/>
    <property type="match status" value="1"/>
</dbReference>
<dbReference type="InterPro" id="IPR041286">
    <property type="entry name" value="MBG_2"/>
</dbReference>
<proteinExistence type="predicted"/>
<gene>
    <name evidence="5" type="ORF">NC99_43650</name>
</gene>
<feature type="domain" description="MBG" evidence="2">
    <location>
        <begin position="1320"/>
        <end position="1390"/>
    </location>
</feature>
<feature type="domain" description="YDG" evidence="1">
    <location>
        <begin position="590"/>
        <end position="666"/>
    </location>
</feature>
<dbReference type="InterPro" id="IPR044060">
    <property type="entry name" value="Bacterial_rp_domain"/>
</dbReference>
<accession>A0A0L8V368</accession>
<comment type="caution">
    <text evidence="5">The sequence shown here is derived from an EMBL/GenBank/DDBJ whole genome shotgun (WGS) entry which is preliminary data.</text>
</comment>
<dbReference type="Pfam" id="PF18657">
    <property type="entry name" value="YDG"/>
    <property type="match status" value="3"/>
</dbReference>
<reference evidence="6" key="1">
    <citation type="submission" date="2015-07" db="EMBL/GenBank/DDBJ databases">
        <title>Genome sequencing of Sunxiuqinia dokdonensis strain SK.</title>
        <authorList>
            <person name="Ahn S."/>
            <person name="Kim B.-C."/>
        </authorList>
    </citation>
    <scope>NUCLEOTIDE SEQUENCE [LARGE SCALE GENOMIC DNA]</scope>
    <source>
        <strain evidence="6">SK</strain>
    </source>
</reference>
<dbReference type="Proteomes" id="UP000036958">
    <property type="component" value="Unassembled WGS sequence"/>
</dbReference>
<feature type="domain" description="Bacterial repeat" evidence="3">
    <location>
        <begin position="175"/>
        <end position="229"/>
    </location>
</feature>
<keyword evidence="6" id="KW-1185">Reference proteome</keyword>
<feature type="domain" description="YDG" evidence="1">
    <location>
        <begin position="422"/>
        <end position="498"/>
    </location>
</feature>
<feature type="domain" description="MBG" evidence="2">
    <location>
        <begin position="1012"/>
        <end position="1082"/>
    </location>
</feature>
<feature type="domain" description="MBG" evidence="2">
    <location>
        <begin position="761"/>
        <end position="837"/>
    </location>
</feature>
<evidence type="ECO:0000259" key="1">
    <source>
        <dbReference type="Pfam" id="PF18657"/>
    </source>
</evidence>
<feature type="domain" description="YDG" evidence="1">
    <location>
        <begin position="840"/>
        <end position="918"/>
    </location>
</feature>
<dbReference type="Gene3D" id="2.60.40.1080">
    <property type="match status" value="1"/>
</dbReference>
<evidence type="ECO:0000313" key="5">
    <source>
        <dbReference type="EMBL" id="KOH42808.1"/>
    </source>
</evidence>
<dbReference type="EMBL" id="LGIA01000210">
    <property type="protein sequence ID" value="KOH42808.1"/>
    <property type="molecule type" value="Genomic_DNA"/>
</dbReference>
<feature type="domain" description="MBG" evidence="2">
    <location>
        <begin position="1089"/>
        <end position="1159"/>
    </location>
</feature>
<dbReference type="PATRIC" id="fig|1409788.3.peg.4457"/>
<feature type="domain" description="MBG" evidence="2">
    <location>
        <begin position="510"/>
        <end position="586"/>
    </location>
</feature>
<organism evidence="5 6">
    <name type="scientific">Sunxiuqinia dokdonensis</name>
    <dbReference type="NCBI Taxonomy" id="1409788"/>
    <lineage>
        <taxon>Bacteria</taxon>
        <taxon>Pseudomonadati</taxon>
        <taxon>Bacteroidota</taxon>
        <taxon>Bacteroidia</taxon>
        <taxon>Marinilabiliales</taxon>
        <taxon>Prolixibacteraceae</taxon>
        <taxon>Sunxiuqinia</taxon>
    </lineage>
</organism>